<dbReference type="InterPro" id="IPR001054">
    <property type="entry name" value="A/G_cyclase"/>
</dbReference>
<evidence type="ECO:0000256" key="7">
    <source>
        <dbReference type="ARBA" id="ARBA00022842"/>
    </source>
</evidence>
<feature type="compositionally biased region" description="Low complexity" evidence="12">
    <location>
        <begin position="660"/>
        <end position="676"/>
    </location>
</feature>
<feature type="region of interest" description="Disordered" evidence="12">
    <location>
        <begin position="118"/>
        <end position="271"/>
    </location>
</feature>
<feature type="compositionally biased region" description="Low complexity" evidence="12">
    <location>
        <begin position="553"/>
        <end position="569"/>
    </location>
</feature>
<dbReference type="InterPro" id="IPR001932">
    <property type="entry name" value="PPM-type_phosphatase-like_dom"/>
</dbReference>
<feature type="compositionally biased region" description="Polar residues" evidence="12">
    <location>
        <begin position="425"/>
        <end position="446"/>
    </location>
</feature>
<accession>A0A8H5HPY4</accession>
<dbReference type="SMART" id="SM00369">
    <property type="entry name" value="LRR_TYP"/>
    <property type="match status" value="11"/>
</dbReference>
<feature type="compositionally biased region" description="Low complexity" evidence="12">
    <location>
        <begin position="605"/>
        <end position="619"/>
    </location>
</feature>
<dbReference type="Pfam" id="PF23010">
    <property type="entry name" value="RA_3"/>
    <property type="match status" value="1"/>
</dbReference>
<dbReference type="SMART" id="SM00044">
    <property type="entry name" value="CYCc"/>
    <property type="match status" value="1"/>
</dbReference>
<dbReference type="Proteomes" id="UP000518752">
    <property type="component" value="Unassembled WGS sequence"/>
</dbReference>
<organism evidence="16 17">
    <name type="scientific">Collybiopsis confluens</name>
    <dbReference type="NCBI Taxonomy" id="2823264"/>
    <lineage>
        <taxon>Eukaryota</taxon>
        <taxon>Fungi</taxon>
        <taxon>Dikarya</taxon>
        <taxon>Basidiomycota</taxon>
        <taxon>Agaricomycotina</taxon>
        <taxon>Agaricomycetes</taxon>
        <taxon>Agaricomycetidae</taxon>
        <taxon>Agaricales</taxon>
        <taxon>Marasmiineae</taxon>
        <taxon>Omphalotaceae</taxon>
        <taxon>Collybiopsis</taxon>
    </lineage>
</organism>
<dbReference type="PANTHER" id="PTHR46652">
    <property type="entry name" value="LEUCINE-RICH REPEAT AND IQ DOMAIN-CONTAINING PROTEIN 1-RELATED"/>
    <property type="match status" value="1"/>
</dbReference>
<dbReference type="InterPro" id="IPR050836">
    <property type="entry name" value="SDS22/Internalin_LRR"/>
</dbReference>
<evidence type="ECO:0000259" key="13">
    <source>
        <dbReference type="PROSITE" id="PS50125"/>
    </source>
</evidence>
<feature type="domain" description="PPM-type phosphatase" evidence="15">
    <location>
        <begin position="1485"/>
        <end position="1779"/>
    </location>
</feature>
<dbReference type="PANTHER" id="PTHR46652:SF3">
    <property type="entry name" value="LEUCINE-RICH REPEAT-CONTAINING PROTEIN 9"/>
    <property type="match status" value="1"/>
</dbReference>
<keyword evidence="6" id="KW-0677">Repeat</keyword>
<evidence type="ECO:0000256" key="4">
    <source>
        <dbReference type="ARBA" id="ARBA00022614"/>
    </source>
</evidence>
<evidence type="ECO:0000256" key="12">
    <source>
        <dbReference type="SAM" id="MobiDB-lite"/>
    </source>
</evidence>
<protein>
    <recommendedName>
        <fullName evidence="3">Adenylate cyclase</fullName>
        <ecNumber evidence="2">4.6.1.1</ecNumber>
    </recommendedName>
    <alternativeName>
        <fullName evidence="10">ATP pyrophosphate-lyase</fullName>
    </alternativeName>
    <alternativeName>
        <fullName evidence="11">Adenylyl cyclase</fullName>
    </alternativeName>
</protein>
<gene>
    <name evidence="16" type="ORF">D9757_005752</name>
</gene>
<sequence length="2192" mass="241211">MLRSSLQLGNVVEVDDTGKIISIPEINLNVDAANGRRSNDSSVAEPSHGTHLGDVAPWTEPPSPLTPPPTKRSFGIMNKVSLASLRSDPRYPKELGLSYANWSNAAESTSTLTSYMSSTSYSHSRTSSVEQSLRKSKSSFGLNNNSRPSVPGSSSPSSSGGVAKAMLSPLSGLIGMKSKSRSRSKTLENDGREHPSLRPMTPPLPEVPGAGSFSNIYSNSVHGSSSVTLSSVNGKKKEKPRKRNLKDKYKERDREAGDPAGVPPVPSLKDGRDMVIELDTNLDSMDGIVDSSFLTSSPANGTLIGKGSSISQSISDDKHSLHSHQSNSPSNHPYSSHLGPIQPSEFHNPFSASPLPLSAASPPRSSSLANLTQYDRKISPRTIVPSQGQQQNKDLNLVIPSHPMSKHGLHGGLAGTGAVDGLNGNANGVHSHAHPNSSGSPTTINDVSCDPEAPPPGSPTWIAPESWNVQPAASGDLEAEEEEYYSSSEDSLTHHGGIDAYKNKNYSPGGPVGTGATGGGRPIVFARHYSDDELNEADELGRRPAHHPRSLHSFRSSSTSASTGYPPTSRTGSLASVNSAFAHGMGKAKKESSRKRKKLMAPRKNSNPNNASALSSSSNDRMPSDYAYVDSATTTITTRSGSKLDINLGSLGYRRPSHPPSHLLQDSSSHSQQHLPLPLSLPASLSFLTSFPSRVHPGPHPAILPQEVVNTRPQEPPRLALRVYRPNGTYHIVQCAFHVTVAQLTPRLNAKLLLDEERETHKLYLKERGRERILAQTERPADIIRRRLEQAGYDGRNDLELLGEDGLNFLLKFIYKSEVFGPTEQSIPIENYERVDLSGHSLRTIPVALHQHADQITTLYLSRNPIVDLPLDFIQSSTELTELRLSQMGLKKVPANVRYAKSLTHLDLASNRIGDLDDAYLGDISGLRVLKVQNNRMEKLPWHFPKLRSLTTLIISNNKFRVLPAVVCQLENLRDLDISFNAISELSEDLGLLRNLEHLIMVGNLITFIPLTAASLVSLKRLDCRRNRIGDLTVIGMLPKLEHLSADHNSLHGIDLCLGPCLTTIDASYNEITEMRVVPGPIGQPGPFNALRSLDVSHAKLSSVSPLALSSLPSLRQLNLSHNNIKILPPTIGDLEHLEILSCADNTLEKLPPCIGRLKRLEFLDVHENNLTELPGELWACASLVKINATSNLIEKWSPPSAAPLIDDEDPLTPSSDLHVHPFSDERKGSTVSTINAINPSPSRLPSLAYALERLYLGENQLTAEALGFLSLFQELKVLNLSFNLIQDLPPTFFKNFLYNVDTPSPAQTPNQTHTSSLEELYLSGNKLTTLPTEDLARMTRLSTLFLNGNRLQTLPQELGKVKNLTILDVGSNLLKYNIYNWEFDWNWNFNKNLKYLNLSGNKRLQIKSNLSKLSGNLRHNRTNPTASAALERQQSLGGFTDLTQLRVLGLMDITITSTGQSVGIPDEHKDRRVRTSESTVCGMAYGIADTLGRNDHLNMLDLVHEFPRKNEAIFAMFGRSQPHKAMPAGISGNRIARFLRDKYIEVFQSLLPLQATRDRLEKDVIKDRLEEDVIKDALRRSFLKLNQNLHDVLFSNRTQTQGVSSNGNASGSNTDVHDAYVSRGGASGVVLYFRDKTMYIANTGNALAVISRGGNAEPVSRKHDPYDRQETSRIRAAEGWISPAGLVNDELDISRSFGFFHLHPVINARPDIHKWELSELDEFVIIANRGLWDFVSYKTAVDIARRERGDPMLAAQKLRDFAMSYGADGSTMIMVISVSDLFRKDEPRSREGSVVDPQIYKPVTPGTHKTAITDRGLRRLQDEVPPPTGHLALVFTDIRNSTHLWEVNRGMNTAWRLHNTLLRRKLRFCGGYEVKTEGDAFMCAFPTTMAAVWWGLAVQMELLEQEWPLEILECEDGKPIYDSNNKLIAQGLSVRMGIHCGAPLCEIDPVNHRMDYFGPMVNRSARINSSAAGGQIMCSEEVIREIKAKLQDGPPTAQSDSQPLEAVENIRRLGVSIIEVGEVKLKGLELPEQLSLIYPGHLVARHNLLETAEDPDSSGSRVKLSVSQLRQLGMICIRLESLATCRIFREMGERKGSMQSVDNDNDEEEDPLYIHGDPNLLLPPLDEKTSSDRDMSLVLDALSGRIENAVARIKETAQSGSIQDRLISGLKQKGDIDERTLQSILSIIEGL</sequence>
<evidence type="ECO:0000256" key="8">
    <source>
        <dbReference type="ARBA" id="ARBA00022998"/>
    </source>
</evidence>
<dbReference type="GO" id="GO:0006171">
    <property type="term" value="P:cAMP biosynthetic process"/>
    <property type="evidence" value="ECO:0007669"/>
    <property type="project" value="UniProtKB-KW"/>
</dbReference>
<feature type="region of interest" description="Disordered" evidence="12">
    <location>
        <begin position="499"/>
        <end position="519"/>
    </location>
</feature>
<feature type="region of interest" description="Disordered" evidence="12">
    <location>
        <begin position="541"/>
        <end position="625"/>
    </location>
</feature>
<feature type="compositionally biased region" description="Pro residues" evidence="12">
    <location>
        <begin position="59"/>
        <end position="70"/>
    </location>
</feature>
<evidence type="ECO:0000259" key="15">
    <source>
        <dbReference type="PROSITE" id="PS51746"/>
    </source>
</evidence>
<feature type="compositionally biased region" description="Polar residues" evidence="12">
    <location>
        <begin position="570"/>
        <end position="579"/>
    </location>
</feature>
<dbReference type="InterPro" id="IPR029787">
    <property type="entry name" value="Nucleotide_cyclase"/>
</dbReference>
<dbReference type="EC" id="4.6.1.1" evidence="2"/>
<dbReference type="CDD" id="cd17214">
    <property type="entry name" value="RA_CYR1_like"/>
    <property type="match status" value="1"/>
</dbReference>
<dbReference type="Pfam" id="PF23598">
    <property type="entry name" value="LRR_14"/>
    <property type="match status" value="1"/>
</dbReference>
<feature type="compositionally biased region" description="Basic residues" evidence="12">
    <location>
        <begin position="543"/>
        <end position="552"/>
    </location>
</feature>
<feature type="compositionally biased region" description="Low complexity" evidence="12">
    <location>
        <begin position="305"/>
        <end position="314"/>
    </location>
</feature>
<dbReference type="InterPro" id="IPR032675">
    <property type="entry name" value="LRR_dom_sf"/>
</dbReference>
<dbReference type="SMART" id="SM00365">
    <property type="entry name" value="LRR_SD22"/>
    <property type="match status" value="8"/>
</dbReference>
<keyword evidence="8" id="KW-0115">cAMP biosynthesis</keyword>
<feature type="compositionally biased region" description="Low complexity" evidence="12">
    <location>
        <begin position="214"/>
        <end position="233"/>
    </location>
</feature>
<dbReference type="InterPro" id="IPR055071">
    <property type="entry name" value="RA_PHLPP-like"/>
</dbReference>
<dbReference type="SUPFAM" id="SSF55073">
    <property type="entry name" value="Nucleotide cyclase"/>
    <property type="match status" value="1"/>
</dbReference>
<dbReference type="EMBL" id="JAACJN010000033">
    <property type="protein sequence ID" value="KAF5387303.1"/>
    <property type="molecule type" value="Genomic_DNA"/>
</dbReference>
<dbReference type="PROSITE" id="PS51450">
    <property type="entry name" value="LRR"/>
    <property type="match status" value="6"/>
</dbReference>
<feature type="region of interest" description="Disordered" evidence="12">
    <location>
        <begin position="643"/>
        <end position="676"/>
    </location>
</feature>
<comment type="similarity">
    <text evidence="1">Belongs to the adenylyl cyclase class-3 family.</text>
</comment>
<evidence type="ECO:0000313" key="16">
    <source>
        <dbReference type="EMBL" id="KAF5387303.1"/>
    </source>
</evidence>
<keyword evidence="9" id="KW-0456">Lyase</keyword>
<dbReference type="InterPro" id="IPR003591">
    <property type="entry name" value="Leu-rich_rpt_typical-subtyp"/>
</dbReference>
<feature type="region of interest" description="Disordered" evidence="12">
    <location>
        <begin position="425"/>
        <end position="465"/>
    </location>
</feature>
<dbReference type="CDD" id="cd00143">
    <property type="entry name" value="PP2Cc"/>
    <property type="match status" value="1"/>
</dbReference>
<feature type="compositionally biased region" description="Low complexity" evidence="12">
    <location>
        <begin position="143"/>
        <end position="162"/>
    </location>
</feature>
<evidence type="ECO:0000259" key="14">
    <source>
        <dbReference type="PROSITE" id="PS50200"/>
    </source>
</evidence>
<feature type="region of interest" description="Disordered" evidence="12">
    <location>
        <begin position="33"/>
        <end position="74"/>
    </location>
</feature>
<dbReference type="Pfam" id="PF00211">
    <property type="entry name" value="Guanylate_cyc"/>
    <property type="match status" value="1"/>
</dbReference>
<dbReference type="PROSITE" id="PS51746">
    <property type="entry name" value="PPM_2"/>
    <property type="match status" value="1"/>
</dbReference>
<feature type="domain" description="Ras-associating" evidence="14">
    <location>
        <begin position="721"/>
        <end position="806"/>
    </location>
</feature>
<feature type="region of interest" description="Disordered" evidence="12">
    <location>
        <begin position="295"/>
        <end position="367"/>
    </location>
</feature>
<feature type="compositionally biased region" description="Basic and acidic residues" evidence="12">
    <location>
        <begin position="246"/>
        <end position="257"/>
    </location>
</feature>
<feature type="compositionally biased region" description="Low complexity" evidence="12">
    <location>
        <begin position="118"/>
        <end position="128"/>
    </location>
</feature>
<dbReference type="SMART" id="SM00332">
    <property type="entry name" value="PP2Cc"/>
    <property type="match status" value="1"/>
</dbReference>
<dbReference type="PROSITE" id="PS50200">
    <property type="entry name" value="RA"/>
    <property type="match status" value="1"/>
</dbReference>
<dbReference type="SMART" id="SM00364">
    <property type="entry name" value="LRR_BAC"/>
    <property type="match status" value="9"/>
</dbReference>
<dbReference type="Gene3D" id="3.60.40.10">
    <property type="entry name" value="PPM-type phosphatase domain"/>
    <property type="match status" value="1"/>
</dbReference>
<comment type="caution">
    <text evidence="16">The sequence shown here is derived from an EMBL/GenBank/DDBJ whole genome shotgun (WGS) entry which is preliminary data.</text>
</comment>
<dbReference type="InterPro" id="IPR001611">
    <property type="entry name" value="Leu-rich_rpt"/>
</dbReference>
<dbReference type="OrthoDB" id="2021138at2759"/>
<dbReference type="Pfam" id="PF00481">
    <property type="entry name" value="PP2C"/>
    <property type="match status" value="1"/>
</dbReference>
<keyword evidence="7" id="KW-0460">Magnesium</keyword>
<keyword evidence="4" id="KW-0433">Leucine-rich repeat</keyword>
<keyword evidence="17" id="KW-1185">Reference proteome</keyword>
<feature type="compositionally biased region" description="Basic and acidic residues" evidence="12">
    <location>
        <begin position="185"/>
        <end position="196"/>
    </location>
</feature>
<evidence type="ECO:0000256" key="1">
    <source>
        <dbReference type="ARBA" id="ARBA00005381"/>
    </source>
</evidence>
<reference evidence="16 17" key="1">
    <citation type="journal article" date="2020" name="ISME J.">
        <title>Uncovering the hidden diversity of litter-decomposition mechanisms in mushroom-forming fungi.</title>
        <authorList>
            <person name="Floudas D."/>
            <person name="Bentzer J."/>
            <person name="Ahren D."/>
            <person name="Johansson T."/>
            <person name="Persson P."/>
            <person name="Tunlid A."/>
        </authorList>
    </citation>
    <scope>NUCLEOTIDE SEQUENCE [LARGE SCALE GENOMIC DNA]</scope>
    <source>
        <strain evidence="16 17">CBS 406.79</strain>
    </source>
</reference>
<dbReference type="InterPro" id="IPR036457">
    <property type="entry name" value="PPM-type-like_dom_sf"/>
</dbReference>
<feature type="compositionally biased region" description="Basic residues" evidence="12">
    <location>
        <begin position="592"/>
        <end position="601"/>
    </location>
</feature>
<dbReference type="GO" id="GO:0035556">
    <property type="term" value="P:intracellular signal transduction"/>
    <property type="evidence" value="ECO:0007669"/>
    <property type="project" value="InterPro"/>
</dbReference>
<proteinExistence type="inferred from homology"/>
<feature type="compositionally biased region" description="Low complexity" evidence="12">
    <location>
        <begin position="323"/>
        <end position="338"/>
    </location>
</feature>
<feature type="compositionally biased region" description="Gly residues" evidence="12">
    <location>
        <begin position="510"/>
        <end position="519"/>
    </location>
</feature>
<feature type="region of interest" description="Disordered" evidence="12">
    <location>
        <begin position="473"/>
        <end position="492"/>
    </location>
</feature>
<evidence type="ECO:0000256" key="9">
    <source>
        <dbReference type="ARBA" id="ARBA00023239"/>
    </source>
</evidence>
<evidence type="ECO:0000256" key="6">
    <source>
        <dbReference type="ARBA" id="ARBA00022737"/>
    </source>
</evidence>
<feature type="compositionally biased region" description="Basic residues" evidence="12">
    <location>
        <begin position="234"/>
        <end position="245"/>
    </location>
</feature>
<dbReference type="GO" id="GO:0004016">
    <property type="term" value="F:adenylate cyclase activity"/>
    <property type="evidence" value="ECO:0007669"/>
    <property type="project" value="UniProtKB-EC"/>
</dbReference>
<dbReference type="InterPro" id="IPR055414">
    <property type="entry name" value="LRR_R13L4/SHOC2-like"/>
</dbReference>
<evidence type="ECO:0000256" key="5">
    <source>
        <dbReference type="ARBA" id="ARBA00022723"/>
    </source>
</evidence>
<dbReference type="CDD" id="cd07302">
    <property type="entry name" value="CHD"/>
    <property type="match status" value="1"/>
</dbReference>
<dbReference type="SUPFAM" id="SSF52058">
    <property type="entry name" value="L domain-like"/>
    <property type="match status" value="3"/>
</dbReference>
<dbReference type="Gene3D" id="3.80.10.10">
    <property type="entry name" value="Ribonuclease Inhibitor"/>
    <property type="match status" value="3"/>
</dbReference>
<feature type="compositionally biased region" description="Low complexity" evidence="12">
    <location>
        <begin position="351"/>
        <end position="367"/>
    </location>
</feature>
<name>A0A8H5HPY4_9AGAR</name>
<feature type="domain" description="Guanylate cyclase" evidence="13">
    <location>
        <begin position="1833"/>
        <end position="1969"/>
    </location>
</feature>
<dbReference type="SUPFAM" id="SSF81606">
    <property type="entry name" value="PP2C-like"/>
    <property type="match status" value="1"/>
</dbReference>
<evidence type="ECO:0000313" key="17">
    <source>
        <dbReference type="Proteomes" id="UP000518752"/>
    </source>
</evidence>
<dbReference type="PROSITE" id="PS50125">
    <property type="entry name" value="GUANYLATE_CYCLASE_2"/>
    <property type="match status" value="1"/>
</dbReference>
<evidence type="ECO:0000256" key="3">
    <source>
        <dbReference type="ARBA" id="ARBA00021420"/>
    </source>
</evidence>
<evidence type="ECO:0000256" key="2">
    <source>
        <dbReference type="ARBA" id="ARBA00012201"/>
    </source>
</evidence>
<evidence type="ECO:0000256" key="11">
    <source>
        <dbReference type="ARBA" id="ARBA00032637"/>
    </source>
</evidence>
<evidence type="ECO:0000256" key="10">
    <source>
        <dbReference type="ARBA" id="ARBA00032597"/>
    </source>
</evidence>
<keyword evidence="5" id="KW-0479">Metal-binding</keyword>
<dbReference type="Pfam" id="PF13855">
    <property type="entry name" value="LRR_8"/>
    <property type="match status" value="2"/>
</dbReference>
<dbReference type="GO" id="GO:0046872">
    <property type="term" value="F:metal ion binding"/>
    <property type="evidence" value="ECO:0007669"/>
    <property type="project" value="UniProtKB-KW"/>
</dbReference>
<dbReference type="InterPro" id="IPR000159">
    <property type="entry name" value="RA_dom"/>
</dbReference>
<dbReference type="Gene3D" id="3.30.70.1230">
    <property type="entry name" value="Nucleotide cyclase"/>
    <property type="match status" value="1"/>
</dbReference>